<dbReference type="CDD" id="cd06261">
    <property type="entry name" value="TM_PBP2"/>
    <property type="match status" value="1"/>
</dbReference>
<evidence type="ECO:0000256" key="6">
    <source>
        <dbReference type="ARBA" id="ARBA00023136"/>
    </source>
</evidence>
<keyword evidence="3" id="KW-1003">Cell membrane</keyword>
<evidence type="ECO:0000313" key="10">
    <source>
        <dbReference type="Proteomes" id="UP001596989"/>
    </source>
</evidence>
<keyword evidence="6 7" id="KW-0472">Membrane</keyword>
<feature type="domain" description="ABC transmembrane type-1" evidence="8">
    <location>
        <begin position="77"/>
        <end position="291"/>
    </location>
</feature>
<keyword evidence="2 7" id="KW-0813">Transport</keyword>
<evidence type="ECO:0000256" key="1">
    <source>
        <dbReference type="ARBA" id="ARBA00004651"/>
    </source>
</evidence>
<dbReference type="PROSITE" id="PS50928">
    <property type="entry name" value="ABC_TM1"/>
    <property type="match status" value="1"/>
</dbReference>
<dbReference type="PANTHER" id="PTHR30193">
    <property type="entry name" value="ABC TRANSPORTER PERMEASE PROTEIN"/>
    <property type="match status" value="1"/>
</dbReference>
<dbReference type="InterPro" id="IPR000515">
    <property type="entry name" value="MetI-like"/>
</dbReference>
<reference evidence="10" key="1">
    <citation type="journal article" date="2019" name="Int. J. Syst. Evol. Microbiol.">
        <title>The Global Catalogue of Microorganisms (GCM) 10K type strain sequencing project: providing services to taxonomists for standard genome sequencing and annotation.</title>
        <authorList>
            <consortium name="The Broad Institute Genomics Platform"/>
            <consortium name="The Broad Institute Genome Sequencing Center for Infectious Disease"/>
            <person name="Wu L."/>
            <person name="Ma J."/>
        </authorList>
    </citation>
    <scope>NUCLEOTIDE SEQUENCE [LARGE SCALE GENOMIC DNA]</scope>
    <source>
        <strain evidence="10">CCUG 59129</strain>
    </source>
</reference>
<keyword evidence="10" id="KW-1185">Reference proteome</keyword>
<feature type="transmembrane region" description="Helical" evidence="7">
    <location>
        <begin position="161"/>
        <end position="185"/>
    </location>
</feature>
<feature type="transmembrane region" description="Helical" evidence="7">
    <location>
        <begin position="221"/>
        <end position="242"/>
    </location>
</feature>
<dbReference type="Gene3D" id="1.10.3720.10">
    <property type="entry name" value="MetI-like"/>
    <property type="match status" value="1"/>
</dbReference>
<dbReference type="InterPro" id="IPR035906">
    <property type="entry name" value="MetI-like_sf"/>
</dbReference>
<evidence type="ECO:0000256" key="5">
    <source>
        <dbReference type="ARBA" id="ARBA00022989"/>
    </source>
</evidence>
<dbReference type="SUPFAM" id="SSF161098">
    <property type="entry name" value="MetI-like"/>
    <property type="match status" value="1"/>
</dbReference>
<feature type="transmembrane region" description="Helical" evidence="7">
    <location>
        <begin position="21"/>
        <end position="47"/>
    </location>
</feature>
<sequence>MMLANRKKWMQAKRKEAIAAYLFTLPAFLILFGFHIMPAFVSLWLSLFEWNGLTDKWFIGIDNFIQAVQDKAFLKSIVNTFLLAAISIPLSLSLATVTAVLLNQKIRGLAMYRTIYFIPVVTMMIAVGVIWKWMYNSDFGLINILLGYAQLPQPNWLTDPAFIMLSIALVAVWSNIGYNVVILLAGLQGISGSYYEAAEIDGASPVHKFFRITLPLLTPSLFFLLVISLISTLQVFDLIFVMTNGNSTLLETARTMVYGIYEQGFINFNMGYASAQAVLLFVIIMIITLIQMRWQKRWVHY</sequence>
<evidence type="ECO:0000256" key="2">
    <source>
        <dbReference type="ARBA" id="ARBA00022448"/>
    </source>
</evidence>
<feature type="transmembrane region" description="Helical" evidence="7">
    <location>
        <begin position="114"/>
        <end position="134"/>
    </location>
</feature>
<evidence type="ECO:0000313" key="9">
    <source>
        <dbReference type="EMBL" id="MFD0959692.1"/>
    </source>
</evidence>
<dbReference type="PANTHER" id="PTHR30193:SF37">
    <property type="entry name" value="INNER MEMBRANE ABC TRANSPORTER PERMEASE PROTEIN YCJO"/>
    <property type="match status" value="1"/>
</dbReference>
<feature type="transmembrane region" description="Helical" evidence="7">
    <location>
        <begin position="270"/>
        <end position="290"/>
    </location>
</feature>
<feature type="transmembrane region" description="Helical" evidence="7">
    <location>
        <begin position="81"/>
        <end position="102"/>
    </location>
</feature>
<evidence type="ECO:0000256" key="4">
    <source>
        <dbReference type="ARBA" id="ARBA00022692"/>
    </source>
</evidence>
<organism evidence="9 10">
    <name type="scientific">Paenibacillus chungangensis</name>
    <dbReference type="NCBI Taxonomy" id="696535"/>
    <lineage>
        <taxon>Bacteria</taxon>
        <taxon>Bacillati</taxon>
        <taxon>Bacillota</taxon>
        <taxon>Bacilli</taxon>
        <taxon>Bacillales</taxon>
        <taxon>Paenibacillaceae</taxon>
        <taxon>Paenibacillus</taxon>
    </lineage>
</organism>
<comment type="subcellular location">
    <subcellularLocation>
        <location evidence="1 7">Cell membrane</location>
        <topology evidence="1 7">Multi-pass membrane protein</topology>
    </subcellularLocation>
</comment>
<dbReference type="InterPro" id="IPR051393">
    <property type="entry name" value="ABC_transporter_permease"/>
</dbReference>
<evidence type="ECO:0000256" key="3">
    <source>
        <dbReference type="ARBA" id="ARBA00022475"/>
    </source>
</evidence>
<dbReference type="Pfam" id="PF00528">
    <property type="entry name" value="BPD_transp_1"/>
    <property type="match status" value="1"/>
</dbReference>
<comment type="caution">
    <text evidence="9">The sequence shown here is derived from an EMBL/GenBank/DDBJ whole genome shotgun (WGS) entry which is preliminary data.</text>
</comment>
<gene>
    <name evidence="9" type="ORF">ACFQ2I_09845</name>
</gene>
<keyword evidence="5 7" id="KW-1133">Transmembrane helix</keyword>
<comment type="similarity">
    <text evidence="7">Belongs to the binding-protein-dependent transport system permease family.</text>
</comment>
<protein>
    <submittedName>
        <fullName evidence="9">Carbohydrate ABC transporter permease</fullName>
    </submittedName>
</protein>
<dbReference type="Proteomes" id="UP001596989">
    <property type="component" value="Unassembled WGS sequence"/>
</dbReference>
<dbReference type="EMBL" id="JBHTJZ010000011">
    <property type="protein sequence ID" value="MFD0959692.1"/>
    <property type="molecule type" value="Genomic_DNA"/>
</dbReference>
<evidence type="ECO:0000259" key="8">
    <source>
        <dbReference type="PROSITE" id="PS50928"/>
    </source>
</evidence>
<accession>A0ABW3HQI9</accession>
<evidence type="ECO:0000256" key="7">
    <source>
        <dbReference type="RuleBase" id="RU363032"/>
    </source>
</evidence>
<dbReference type="RefSeq" id="WP_377563924.1">
    <property type="nucleotide sequence ID" value="NZ_JBHTJZ010000011.1"/>
</dbReference>
<proteinExistence type="inferred from homology"/>
<name>A0ABW3HQI9_9BACL</name>
<keyword evidence="4 7" id="KW-0812">Transmembrane</keyword>